<comment type="caution">
    <text evidence="1">The sequence shown here is derived from an EMBL/GenBank/DDBJ whole genome shotgun (WGS) entry which is preliminary data.</text>
</comment>
<dbReference type="EMBL" id="JACBXS010000002">
    <property type="protein sequence ID" value="NYS23558.1"/>
    <property type="molecule type" value="Genomic_DNA"/>
</dbReference>
<proteinExistence type="predicted"/>
<protein>
    <submittedName>
        <fullName evidence="1">DUF2948 family protein</fullName>
    </submittedName>
</protein>
<organism evidence="1 2">
    <name type="scientific">Rhabdonatronobacter sediminivivens</name>
    <dbReference type="NCBI Taxonomy" id="2743469"/>
    <lineage>
        <taxon>Bacteria</taxon>
        <taxon>Pseudomonadati</taxon>
        <taxon>Pseudomonadota</taxon>
        <taxon>Alphaproteobacteria</taxon>
        <taxon>Rhodobacterales</taxon>
        <taxon>Paracoccaceae</taxon>
        <taxon>Rhabdonatronobacter</taxon>
    </lineage>
</organism>
<name>A0A7Z0KYM5_9RHOB</name>
<dbReference type="InterPro" id="IPR021335">
    <property type="entry name" value="DUF2948"/>
</dbReference>
<gene>
    <name evidence="1" type="ORF">HUK65_01035</name>
</gene>
<evidence type="ECO:0000313" key="2">
    <source>
        <dbReference type="Proteomes" id="UP000529417"/>
    </source>
</evidence>
<evidence type="ECO:0000313" key="1">
    <source>
        <dbReference type="EMBL" id="NYS23558.1"/>
    </source>
</evidence>
<keyword evidence="2" id="KW-1185">Reference proteome</keyword>
<dbReference type="AlphaFoldDB" id="A0A7Z0KYM5"/>
<dbReference type="Proteomes" id="UP000529417">
    <property type="component" value="Unassembled WGS sequence"/>
</dbReference>
<accession>A0A7Z0KYM5</accession>
<sequence length="159" mass="17486">MADARFEDTNEAPLRLRAQDAEDLKVMAALLQDAVFPVTEMTYDRRRRRFALLVNRFRWEHDARPPERVQSLLIVNDVLAAATQGVDRAESDLVLSLLSLEFTPGEDGAGTLDLVLAGDGGVRLSVECVDLALRDVTRPYVAPSGRVPSHPQDSADGES</sequence>
<dbReference type="RefSeq" id="WP_179904266.1">
    <property type="nucleotide sequence ID" value="NZ_JACBXS010000002.1"/>
</dbReference>
<dbReference type="Pfam" id="PF11164">
    <property type="entry name" value="DUF2948"/>
    <property type="match status" value="1"/>
</dbReference>
<reference evidence="1 2" key="1">
    <citation type="journal article" date="2000" name="Arch. Microbiol.">
        <title>Rhodobaca bogoriensis gen. nov. and sp. nov., an alkaliphilic purple nonsulfur bacterium from African Rift Valley soda lakes.</title>
        <authorList>
            <person name="Milford A.D."/>
            <person name="Achenbach L.A."/>
            <person name="Jung D.O."/>
            <person name="Madigan M.T."/>
        </authorList>
    </citation>
    <scope>NUCLEOTIDE SEQUENCE [LARGE SCALE GENOMIC DNA]</scope>
    <source>
        <strain evidence="1 2">2376</strain>
    </source>
</reference>